<feature type="compositionally biased region" description="Polar residues" evidence="1">
    <location>
        <begin position="85"/>
        <end position="109"/>
    </location>
</feature>
<keyword evidence="3" id="KW-1185">Reference proteome</keyword>
<dbReference type="EMBL" id="BGPR01001300">
    <property type="protein sequence ID" value="GBM50454.1"/>
    <property type="molecule type" value="Genomic_DNA"/>
</dbReference>
<reference evidence="2 3" key="1">
    <citation type="journal article" date="2019" name="Sci. Rep.">
        <title>Orb-weaving spider Araneus ventricosus genome elucidates the spidroin gene catalogue.</title>
        <authorList>
            <person name="Kono N."/>
            <person name="Nakamura H."/>
            <person name="Ohtoshi R."/>
            <person name="Moran D.A.P."/>
            <person name="Shinohara A."/>
            <person name="Yoshida Y."/>
            <person name="Fujiwara M."/>
            <person name="Mori M."/>
            <person name="Tomita M."/>
            <person name="Arakawa K."/>
        </authorList>
    </citation>
    <scope>NUCLEOTIDE SEQUENCE [LARGE SCALE GENOMIC DNA]</scope>
</reference>
<organism evidence="2 3">
    <name type="scientific">Araneus ventricosus</name>
    <name type="common">Orbweaver spider</name>
    <name type="synonym">Epeira ventricosa</name>
    <dbReference type="NCBI Taxonomy" id="182803"/>
    <lineage>
        <taxon>Eukaryota</taxon>
        <taxon>Metazoa</taxon>
        <taxon>Ecdysozoa</taxon>
        <taxon>Arthropoda</taxon>
        <taxon>Chelicerata</taxon>
        <taxon>Arachnida</taxon>
        <taxon>Araneae</taxon>
        <taxon>Araneomorphae</taxon>
        <taxon>Entelegynae</taxon>
        <taxon>Araneoidea</taxon>
        <taxon>Araneidae</taxon>
        <taxon>Araneus</taxon>
    </lineage>
</organism>
<evidence type="ECO:0000256" key="1">
    <source>
        <dbReference type="SAM" id="MobiDB-lite"/>
    </source>
</evidence>
<dbReference type="Proteomes" id="UP000499080">
    <property type="component" value="Unassembled WGS sequence"/>
</dbReference>
<evidence type="ECO:0000313" key="3">
    <source>
        <dbReference type="Proteomes" id="UP000499080"/>
    </source>
</evidence>
<name>A0A4Y2GEM5_ARAVE</name>
<accession>A0A4Y2GEM5</accession>
<gene>
    <name evidence="2" type="ORF">AVEN_203049_1</name>
</gene>
<dbReference type="AlphaFoldDB" id="A0A4Y2GEM5"/>
<comment type="caution">
    <text evidence="2">The sequence shown here is derived from an EMBL/GenBank/DDBJ whole genome shotgun (WGS) entry which is preliminary data.</text>
</comment>
<feature type="region of interest" description="Disordered" evidence="1">
    <location>
        <begin position="69"/>
        <end position="109"/>
    </location>
</feature>
<proteinExistence type="predicted"/>
<sequence>MPNRLPNVVNSQNVLNVMANEIYGNELVADSISNDARSDSKNRQNNGCFIIDNVEQKLIPPSEFRFASPEIPIKGKSDGNELVADSTTNNARSYSRNQKNNGCFTTYNL</sequence>
<protein>
    <submittedName>
        <fullName evidence="2">Uncharacterized protein</fullName>
    </submittedName>
</protein>
<evidence type="ECO:0000313" key="2">
    <source>
        <dbReference type="EMBL" id="GBM50454.1"/>
    </source>
</evidence>